<feature type="domain" description="Tudor" evidence="1">
    <location>
        <begin position="47"/>
        <end position="106"/>
    </location>
</feature>
<proteinExistence type="predicted"/>
<dbReference type="InterPro" id="IPR035437">
    <property type="entry name" value="SNase_OB-fold_sf"/>
</dbReference>
<dbReference type="SUPFAM" id="SSF63748">
    <property type="entry name" value="Tudor/PWWP/MBT"/>
    <property type="match status" value="2"/>
</dbReference>
<dbReference type="SMART" id="SM00333">
    <property type="entry name" value="TUDOR"/>
    <property type="match status" value="2"/>
</dbReference>
<name>A0A2P4S4X4_BAMTH</name>
<dbReference type="Proteomes" id="UP000237246">
    <property type="component" value="Unassembled WGS sequence"/>
</dbReference>
<keyword evidence="3" id="KW-1185">Reference proteome</keyword>
<dbReference type="InterPro" id="IPR002999">
    <property type="entry name" value="Tudor"/>
</dbReference>
<reference evidence="2 3" key="1">
    <citation type="submission" date="2018-01" db="EMBL/GenBank/DDBJ databases">
        <title>Comparison of the Chinese Bamboo Partridge and Red Junglefowl genome sequences highlights the importance of demography in genome evolution.</title>
        <authorList>
            <person name="Tiley G.P."/>
            <person name="Kimball R.T."/>
            <person name="Braun E.L."/>
            <person name="Burleigh J.G."/>
        </authorList>
    </citation>
    <scope>NUCLEOTIDE SEQUENCE [LARGE SCALE GENOMIC DNA]</scope>
    <source>
        <strain evidence="2">RTK389</strain>
        <tissue evidence="2">Blood</tissue>
    </source>
</reference>
<dbReference type="Gene3D" id="2.40.50.90">
    <property type="match status" value="1"/>
</dbReference>
<accession>A0A2P4S4X4</accession>
<dbReference type="PANTHER" id="PTHR22948">
    <property type="entry name" value="TUDOR DOMAIN CONTAINING PROTEIN"/>
    <property type="match status" value="1"/>
</dbReference>
<dbReference type="InterPro" id="IPR050621">
    <property type="entry name" value="Tudor_domain_containing"/>
</dbReference>
<evidence type="ECO:0000313" key="3">
    <source>
        <dbReference type="Proteomes" id="UP000237246"/>
    </source>
</evidence>
<evidence type="ECO:0000259" key="1">
    <source>
        <dbReference type="PROSITE" id="PS50304"/>
    </source>
</evidence>
<dbReference type="PROSITE" id="PS50304">
    <property type="entry name" value="TUDOR"/>
    <property type="match status" value="2"/>
</dbReference>
<evidence type="ECO:0000313" key="2">
    <source>
        <dbReference type="EMBL" id="POI19154.1"/>
    </source>
</evidence>
<dbReference type="EMBL" id="PPHD01108181">
    <property type="protein sequence ID" value="POI19154.1"/>
    <property type="molecule type" value="Genomic_DNA"/>
</dbReference>
<feature type="non-terminal residue" evidence="2">
    <location>
        <position position="497"/>
    </location>
</feature>
<gene>
    <name evidence="2" type="ORF">CIB84_017102</name>
</gene>
<dbReference type="PANTHER" id="PTHR22948:SF15">
    <property type="entry name" value="TUDOR DOMAIN-CONTAINING PROTEIN 6"/>
    <property type="match status" value="1"/>
</dbReference>
<comment type="caution">
    <text evidence="2">The sequence shown here is derived from an EMBL/GenBank/DDBJ whole genome shotgun (WGS) entry which is preliminary data.</text>
</comment>
<dbReference type="Gene3D" id="2.30.30.140">
    <property type="match status" value="2"/>
</dbReference>
<organism evidence="2 3">
    <name type="scientific">Bambusicola thoracicus</name>
    <name type="common">Chinese bamboo-partridge</name>
    <name type="synonym">Perdix thoracica</name>
    <dbReference type="NCBI Taxonomy" id="9083"/>
    <lineage>
        <taxon>Eukaryota</taxon>
        <taxon>Metazoa</taxon>
        <taxon>Chordata</taxon>
        <taxon>Craniata</taxon>
        <taxon>Vertebrata</taxon>
        <taxon>Euteleostomi</taxon>
        <taxon>Archelosauria</taxon>
        <taxon>Archosauria</taxon>
        <taxon>Dinosauria</taxon>
        <taxon>Saurischia</taxon>
        <taxon>Theropoda</taxon>
        <taxon>Coelurosauria</taxon>
        <taxon>Aves</taxon>
        <taxon>Neognathae</taxon>
        <taxon>Galloanserae</taxon>
        <taxon>Galliformes</taxon>
        <taxon>Phasianidae</taxon>
        <taxon>Perdicinae</taxon>
        <taxon>Bambusicola</taxon>
    </lineage>
</organism>
<feature type="domain" description="Tudor" evidence="1">
    <location>
        <begin position="286"/>
        <end position="346"/>
    </location>
</feature>
<dbReference type="AlphaFoldDB" id="A0A2P4S4X4"/>
<dbReference type="Pfam" id="PF00567">
    <property type="entry name" value="TUDOR"/>
    <property type="match status" value="2"/>
</dbReference>
<sequence length="497" mass="56516">MEVYISHINNPLSFYIQFVEDKNLIIQLEEELNESVVNTHHESGLDELRVGDLILAENAADSFYYRAVIKALKSGNSYEVEFIDYGNTAVVSSSKICGIQRKLLTFPRLSVHCFLSKVKTPDESWTDEATSYFLSKINGKPVTCKFTEQHGEQWEVDIICDGKSLSYDLQQRKGKTGLQNKAVHNWESMPKQIQVTNDNPQDGMSTDGLGDQREDCAAKIKSSSETHLAIPPQDLNSEQVERAEIMNISVGGEFYVQLVRNLQILNDLNIMLVKEAQVSGMPTAENIEEGLEYMIKSERNLKWYRSKVIKVFIREKLMLVYFVDYGNCEVVSLNNAKILSNEIKSIPKQAVLCEWVWLKKRNIPFVPVVNALLNSEIRILFLRYLESSHIWEVEILIGEFLLLEYLDQPSSLCQTVGLGRSRNVVCKEFTKSVRINSITWAPLQSGRRYPGFATTVTDPSNFCVQFEDTFDCVKKLTLLLSDVPENLPVLPAEFVAP</sequence>
<dbReference type="OrthoDB" id="9995375at2759"/>
<protein>
    <recommendedName>
        <fullName evidence="1">Tudor domain-containing protein</fullName>
    </recommendedName>
</protein>